<reference evidence="5" key="1">
    <citation type="journal article" date="2023" name="G3 (Bethesda)">
        <title>Whole genome assembly and annotation of the endangered Caribbean coral Acropora cervicornis.</title>
        <authorList>
            <person name="Selwyn J.D."/>
            <person name="Vollmer S.V."/>
        </authorList>
    </citation>
    <scope>NUCLEOTIDE SEQUENCE</scope>
    <source>
        <strain evidence="5">K2</strain>
    </source>
</reference>
<feature type="domain" description="SOCS box" evidence="3">
    <location>
        <begin position="67"/>
        <end position="109"/>
    </location>
</feature>
<gene>
    <name evidence="5" type="ORF">P5673_007975</name>
</gene>
<keyword evidence="1" id="KW-0862">Zinc</keyword>
<evidence type="ECO:0000256" key="1">
    <source>
        <dbReference type="PROSITE-ProRule" id="PRU00325"/>
    </source>
</evidence>
<dbReference type="EMBL" id="JARQWQ010000013">
    <property type="protein sequence ID" value="KAK2568060.1"/>
    <property type="molecule type" value="Genomic_DNA"/>
</dbReference>
<evidence type="ECO:0000256" key="2">
    <source>
        <dbReference type="SAM" id="MobiDB-lite"/>
    </source>
</evidence>
<dbReference type="Proteomes" id="UP001249851">
    <property type="component" value="Unassembled WGS sequence"/>
</dbReference>
<feature type="region of interest" description="Disordered" evidence="2">
    <location>
        <begin position="260"/>
        <end position="282"/>
    </location>
</feature>
<organism evidence="5 6">
    <name type="scientific">Acropora cervicornis</name>
    <name type="common">Staghorn coral</name>
    <dbReference type="NCBI Taxonomy" id="6130"/>
    <lineage>
        <taxon>Eukaryota</taxon>
        <taxon>Metazoa</taxon>
        <taxon>Cnidaria</taxon>
        <taxon>Anthozoa</taxon>
        <taxon>Hexacorallia</taxon>
        <taxon>Scleractinia</taxon>
        <taxon>Astrocoeniina</taxon>
        <taxon>Acroporidae</taxon>
        <taxon>Acropora</taxon>
    </lineage>
</organism>
<feature type="domain" description="SWIM-type" evidence="4">
    <location>
        <begin position="172"/>
        <end position="207"/>
    </location>
</feature>
<evidence type="ECO:0000259" key="4">
    <source>
        <dbReference type="PROSITE" id="PS50966"/>
    </source>
</evidence>
<dbReference type="PROSITE" id="PS50225">
    <property type="entry name" value="SOCS"/>
    <property type="match status" value="1"/>
</dbReference>
<keyword evidence="6" id="KW-1185">Reference proteome</keyword>
<dbReference type="PROSITE" id="PS50966">
    <property type="entry name" value="ZF_SWIM"/>
    <property type="match status" value="1"/>
</dbReference>
<keyword evidence="1" id="KW-0863">Zinc-finger</keyword>
<reference evidence="5" key="2">
    <citation type="journal article" date="2023" name="Science">
        <title>Genomic signatures of disease resistance in endangered staghorn corals.</title>
        <authorList>
            <person name="Vollmer S.V."/>
            <person name="Selwyn J.D."/>
            <person name="Despard B.A."/>
            <person name="Roesel C.L."/>
        </authorList>
    </citation>
    <scope>NUCLEOTIDE SEQUENCE</scope>
    <source>
        <strain evidence="5">K2</strain>
    </source>
</reference>
<dbReference type="InterPro" id="IPR007527">
    <property type="entry name" value="Znf_SWIM"/>
</dbReference>
<dbReference type="PANTHER" id="PTHR22619">
    <property type="entry name" value="ZINC FINGER SWIM DOMAIN CONTAINING PROTEIN 4, 5, 6"/>
    <property type="match status" value="1"/>
</dbReference>
<sequence>MWSEDDDYCIYSPYYGGSDFDNSDDDIYYGYSSGEDFITGMPPRSRTKITSEGSATTDEEVPPQTFEAPSLQDLCCRFIARKFPFAFVEHRSPPIPDELQLKIIEFSFPDDEEMIRKYAEFSRTNVDFYSAKRMVENGKVKELNHIGFRLSAYVEDGRCSHYYRSDDTSKNYVTILFDRGKITSAHCSCEFKTNWCVHVVATCLARIKDKRVMTAHLPVSDSLNVLNREQLLKFSQYLLSEHQNEPVVETAQKLLDKLLSQKQQDPEEEDINQIAGAPDPTAGPGLDEEAHWFVCKNGFKSRLESLMHESPPDLGFDMFHGRDHDNYSGVSNLWDKNIIQQFLIRDEIDLKLDKDHDHYGYHSSRRQTFLKVLETISDLLQDDFMSAVTALTMCTEQLTERLSKFCSSECPKYRKTRNKKELKDNIKLCGSLAAGFTPRMSSCSTLSDELSRLWRLAVLNPCISGKQRQAVVDQLMALNEAVSAVLVTGTLRPWYGLEVAIRLASINWDSPEFQRVLRGDWAFVPFVRSWMVIELTCHSKHSLLLEMMESCDGVNERISQAKDEEVISRVFYHPHCIALGPLLGVDIHSLCSMIESLNLSHQHQAAMRLTVALSYAIVSAYQKVLFGVDVDTSMTVSARCSLGKAAPKAKVTKKQNSQSDSEMEAEFMEADSLMAVDGSSSDSHIWPEDTILSISTFAFLYDLLSKKPELADACVAEMKSNLNFEGSSVRATDCLRTSASLAFQLGVVGLYLQRFPAPLPHHEIEGYNHECWLTYQLTRYTPLQNDLFFLAHLGQQVQQSVTSPNPVPASSPCRVIFHHLFTGASETLRASLTEYQRTGLEAAFSVLAHMNKYTVKENLPAWVLFQYSNCRLWAKLAEVVLRSLSDSPELLSEAMGYILKADGMLGALCYKMVPMASLPSNPSFSRDIELIDVKSRVAYSLARALSERLRHNITEIHRRISRRVSSGGQQDLSEIDIPRKMMKSEDEKPLKFCAIEICAQSLWLRKCWDKDHTHREAVRWLTDFVVSSGIDFVERLVKCKGDRKSTSRATSIVKDIFSSLLQKASRVRAAEELKAIVNFGREKQCAKNCDLLPWICKELQTLEESESFLSFDAVMEASSGIFDLYKERLYAAEKKEQESEWTRGGMCLKRLFNEESIVGDEADFEDNVPTVDLNPYRSYDVHPFLKTAFTLGIIGVEKLKEELGIQEKNKVVCYLEDKGWLKERGKEIANLKSPKKEYKTPLNAASAKPGCSHWEDHAYSEISTSEESREGSFLHKFVSTLINCVDHPLWLFQVLQELGEQLSTYTSRDSIKTKSERQNIQIDQACQNCPSVRLLLLKNLDAFSKLLLGPTLSDLVKDICGKPRRRQLDSSEMSHVLGQARLMNTQLQEVLTVAKRAFSISDSSGAAFKSLTDQLRAECPILKALLQKVLDDEVQHSSPELDYFLSRDAILSSLWAHRLLPMFLEESNEYF</sequence>
<dbReference type="GO" id="GO:0008270">
    <property type="term" value="F:zinc ion binding"/>
    <property type="evidence" value="ECO:0007669"/>
    <property type="project" value="UniProtKB-KW"/>
</dbReference>
<dbReference type="InterPro" id="IPR001496">
    <property type="entry name" value="SOCS_box"/>
</dbReference>
<feature type="region of interest" description="Disordered" evidence="2">
    <location>
        <begin position="41"/>
        <end position="64"/>
    </location>
</feature>
<name>A0AAD9QVU9_ACRCE</name>
<protein>
    <submittedName>
        <fullName evidence="5">Zinc finger SWIM domain-containing protein 8</fullName>
    </submittedName>
</protein>
<accession>A0AAD9QVU9</accession>
<dbReference type="GO" id="GO:0031462">
    <property type="term" value="C:Cul2-RING ubiquitin ligase complex"/>
    <property type="evidence" value="ECO:0007669"/>
    <property type="project" value="TreeGrafter"/>
</dbReference>
<dbReference type="PANTHER" id="PTHR22619:SF1">
    <property type="entry name" value="ZINC FINGER SWIM DOMAIN-CONTAINING PROTEIN 8"/>
    <property type="match status" value="1"/>
</dbReference>
<evidence type="ECO:0000313" key="5">
    <source>
        <dbReference type="EMBL" id="KAK2568060.1"/>
    </source>
</evidence>
<evidence type="ECO:0000259" key="3">
    <source>
        <dbReference type="PROSITE" id="PS50225"/>
    </source>
</evidence>
<proteinExistence type="predicted"/>
<keyword evidence="1" id="KW-0479">Metal-binding</keyword>
<evidence type="ECO:0000313" key="6">
    <source>
        <dbReference type="Proteomes" id="UP001249851"/>
    </source>
</evidence>
<comment type="caution">
    <text evidence="5">The sequence shown here is derived from an EMBL/GenBank/DDBJ whole genome shotgun (WGS) entry which is preliminary data.</text>
</comment>